<gene>
    <name evidence="5" type="ORF">R8Z58_15765</name>
</gene>
<proteinExistence type="predicted"/>
<protein>
    <submittedName>
        <fullName evidence="5">FAD-dependent monooxygenase</fullName>
    </submittedName>
</protein>
<dbReference type="Proteomes" id="UP001283109">
    <property type="component" value="Unassembled WGS sequence"/>
</dbReference>
<dbReference type="SUPFAM" id="SSF51905">
    <property type="entry name" value="FAD/NAD(P)-binding domain"/>
    <property type="match status" value="1"/>
</dbReference>
<evidence type="ECO:0000256" key="2">
    <source>
        <dbReference type="ARBA" id="ARBA00023033"/>
    </source>
</evidence>
<dbReference type="PANTHER" id="PTHR13789">
    <property type="entry name" value="MONOOXYGENASE"/>
    <property type="match status" value="1"/>
</dbReference>
<dbReference type="EMBL" id="JAWQEV010000005">
    <property type="protein sequence ID" value="MDW4574237.1"/>
    <property type="molecule type" value="Genomic_DNA"/>
</dbReference>
<dbReference type="InterPro" id="IPR002938">
    <property type="entry name" value="FAD-bd"/>
</dbReference>
<dbReference type="GO" id="GO:0004497">
    <property type="term" value="F:monooxygenase activity"/>
    <property type="evidence" value="ECO:0007669"/>
    <property type="project" value="UniProtKB-KW"/>
</dbReference>
<dbReference type="PANTHER" id="PTHR13789:SF309">
    <property type="entry name" value="PUTATIVE (AFU_ORTHOLOGUE AFUA_6G14510)-RELATED"/>
    <property type="match status" value="1"/>
</dbReference>
<dbReference type="Gene3D" id="3.50.50.60">
    <property type="entry name" value="FAD/NAD(P)-binding domain"/>
    <property type="match status" value="1"/>
</dbReference>
<dbReference type="Pfam" id="PF01494">
    <property type="entry name" value="FAD_binding_3"/>
    <property type="match status" value="1"/>
</dbReference>
<feature type="region of interest" description="Disordered" evidence="3">
    <location>
        <begin position="385"/>
        <end position="411"/>
    </location>
</feature>
<name>A0ABU4H690_9MICO</name>
<comment type="caution">
    <text evidence="5">The sequence shown here is derived from an EMBL/GenBank/DDBJ whole genome shotgun (WGS) entry which is preliminary data.</text>
</comment>
<dbReference type="InterPro" id="IPR036188">
    <property type="entry name" value="FAD/NAD-bd_sf"/>
</dbReference>
<sequence length="411" mass="42330">MRAAIIGAGIGGLCTAIGLARAGADVTVFERAEVLKPRGSGLSIFGNGLAALDALGAGDAVRAISGSGATASRAGQRTPDGSWLATIPAAGVGELRIVHRADLHEQLVALLPPGALRLGVAVTAVADGGRRVEFADASGTAAGEFGLTVAADGLRSAVRRSWPGDRGIRYSGYSTWRGVTDRPVDLRGEAGETWGRGLRFGLAPLADGRVYWFGVATMPEGAAIDDEFGEVRRLFGHWHAPIPELLDATDPEGVFRLPIHDLAGPLPTFRQERCVLLGDAAHAMTPDLGQGAGQAMEDAATLAALLAPFVRAGTAPTAGIDDALAEYDRLRRARTQPLARRARMLGRVAQARSAVGSGLRDAVLRATPPSALARQAAAVQHWQPPVPGAALQPAGGDQRGISGGSSASSIT</sequence>
<feature type="domain" description="FAD-binding" evidence="4">
    <location>
        <begin position="3"/>
        <end position="339"/>
    </location>
</feature>
<evidence type="ECO:0000259" key="4">
    <source>
        <dbReference type="Pfam" id="PF01494"/>
    </source>
</evidence>
<accession>A0ABU4H690</accession>
<evidence type="ECO:0000256" key="3">
    <source>
        <dbReference type="SAM" id="MobiDB-lite"/>
    </source>
</evidence>
<keyword evidence="1" id="KW-0560">Oxidoreductase</keyword>
<evidence type="ECO:0000256" key="1">
    <source>
        <dbReference type="ARBA" id="ARBA00023002"/>
    </source>
</evidence>
<dbReference type="InterPro" id="IPR050493">
    <property type="entry name" value="FAD-dep_Monooxygenase_BioMet"/>
</dbReference>
<dbReference type="PRINTS" id="PR00420">
    <property type="entry name" value="RNGMNOXGNASE"/>
</dbReference>
<keyword evidence="6" id="KW-1185">Reference proteome</keyword>
<evidence type="ECO:0000313" key="6">
    <source>
        <dbReference type="Proteomes" id="UP001283109"/>
    </source>
</evidence>
<dbReference type="RefSeq" id="WP_318354729.1">
    <property type="nucleotide sequence ID" value="NZ_JAWQEV010000005.1"/>
</dbReference>
<evidence type="ECO:0000313" key="5">
    <source>
        <dbReference type="EMBL" id="MDW4574237.1"/>
    </source>
</evidence>
<reference evidence="5 6" key="1">
    <citation type="submission" date="2023-11" db="EMBL/GenBank/DDBJ databases">
        <title>Draft genome sequence of Microbacterium arthrosphaerae JCM 30492.</title>
        <authorList>
            <person name="Zhang G."/>
            <person name="Ding Y."/>
        </authorList>
    </citation>
    <scope>NUCLEOTIDE SEQUENCE [LARGE SCALE GENOMIC DNA]</scope>
    <source>
        <strain evidence="5 6">JCM 30492</strain>
    </source>
</reference>
<organism evidence="5 6">
    <name type="scientific">Microbacterium arthrosphaerae</name>
    <dbReference type="NCBI Taxonomy" id="792652"/>
    <lineage>
        <taxon>Bacteria</taxon>
        <taxon>Bacillati</taxon>
        <taxon>Actinomycetota</taxon>
        <taxon>Actinomycetes</taxon>
        <taxon>Micrococcales</taxon>
        <taxon>Microbacteriaceae</taxon>
        <taxon>Microbacterium</taxon>
    </lineage>
</organism>
<keyword evidence="2 5" id="KW-0503">Monooxygenase</keyword>